<comment type="caution">
    <text evidence="2">The sequence shown here is derived from an EMBL/GenBank/DDBJ whole genome shotgun (WGS) entry which is preliminary data.</text>
</comment>
<proteinExistence type="predicted"/>
<dbReference type="Proteomes" id="UP001202134">
    <property type="component" value="Unassembled WGS sequence"/>
</dbReference>
<keyword evidence="1" id="KW-0472">Membrane</keyword>
<keyword evidence="2" id="KW-0645">Protease</keyword>
<evidence type="ECO:0000313" key="3">
    <source>
        <dbReference type="Proteomes" id="UP001202134"/>
    </source>
</evidence>
<accession>A0ABT0KR45</accession>
<dbReference type="Gene3D" id="2.40.70.10">
    <property type="entry name" value="Acid Proteases"/>
    <property type="match status" value="2"/>
</dbReference>
<dbReference type="GO" id="GO:0006508">
    <property type="term" value="P:proteolysis"/>
    <property type="evidence" value="ECO:0007669"/>
    <property type="project" value="UniProtKB-KW"/>
</dbReference>
<keyword evidence="2" id="KW-0378">Hydrolase</keyword>
<protein>
    <submittedName>
        <fullName evidence="2">Aspartyl protease family protein</fullName>
    </submittedName>
</protein>
<dbReference type="PROSITE" id="PS00141">
    <property type="entry name" value="ASP_PROTEASE"/>
    <property type="match status" value="2"/>
</dbReference>
<keyword evidence="1" id="KW-0812">Transmembrane</keyword>
<keyword evidence="1" id="KW-1133">Transmembrane helix</keyword>
<dbReference type="SUPFAM" id="SSF50630">
    <property type="entry name" value="Acid proteases"/>
    <property type="match status" value="1"/>
</dbReference>
<reference evidence="2 3" key="1">
    <citation type="submission" date="2022-01" db="EMBL/GenBank/DDBJ databases">
        <title>Whole genome-based taxonomy of the Shewanellaceae.</title>
        <authorList>
            <person name="Martin-Rodriguez A.J."/>
        </authorList>
    </citation>
    <scope>NUCLEOTIDE SEQUENCE [LARGE SCALE GENOMIC DNA]</scope>
    <source>
        <strain evidence="2 3">DSM 24955</strain>
    </source>
</reference>
<dbReference type="GO" id="GO:0008233">
    <property type="term" value="F:peptidase activity"/>
    <property type="evidence" value="ECO:0007669"/>
    <property type="project" value="UniProtKB-KW"/>
</dbReference>
<name>A0ABT0KR45_9GAMM</name>
<organism evidence="2 3">
    <name type="scientific">Shewanella electrodiphila</name>
    <dbReference type="NCBI Taxonomy" id="934143"/>
    <lineage>
        <taxon>Bacteria</taxon>
        <taxon>Pseudomonadati</taxon>
        <taxon>Pseudomonadota</taxon>
        <taxon>Gammaproteobacteria</taxon>
        <taxon>Alteromonadales</taxon>
        <taxon>Shewanellaceae</taxon>
        <taxon>Shewanella</taxon>
    </lineage>
</organism>
<evidence type="ECO:0000256" key="1">
    <source>
        <dbReference type="SAM" id="Phobius"/>
    </source>
</evidence>
<dbReference type="EMBL" id="JAKIKU010000006">
    <property type="protein sequence ID" value="MCL1046312.1"/>
    <property type="molecule type" value="Genomic_DNA"/>
</dbReference>
<dbReference type="InterPro" id="IPR021109">
    <property type="entry name" value="Peptidase_aspartic_dom_sf"/>
</dbReference>
<dbReference type="RefSeq" id="WP_248956021.1">
    <property type="nucleotide sequence ID" value="NZ_JAKIKU010000006.1"/>
</dbReference>
<dbReference type="InterPro" id="IPR001969">
    <property type="entry name" value="Aspartic_peptidase_AS"/>
</dbReference>
<sequence length="307" mass="33723">MGYSSITNISSVIKIPFVIKISAILLSLFFYTATVWATQIQQNLPLVESEDGQLHLDVMIQALSGRMIIDTGSSSSVLDRRYLSSIDDYTSLDVEKGYGFGSEQAMMVSEKIQLSGFTVSGYELSRVNLNTHNLSGINRKYLGLLGFDLLQLIAKGLQFSELQTQLLAQYTLDETKNNLSLFSSGFGIPYVVVNINEQEVGLILDTGSQYSIINRKNAVDLSISSELIPNAYGQDINGKQIPISMSDSIAVSNGKASLFENRFIVTDLDSVIVNDSFNHQVIGIIGLNQLKSLNTKIGFESNTVTFQ</sequence>
<feature type="transmembrane region" description="Helical" evidence="1">
    <location>
        <begin position="12"/>
        <end position="37"/>
    </location>
</feature>
<evidence type="ECO:0000313" key="2">
    <source>
        <dbReference type="EMBL" id="MCL1046312.1"/>
    </source>
</evidence>
<gene>
    <name evidence="2" type="ORF">L2737_13420</name>
</gene>
<keyword evidence="3" id="KW-1185">Reference proteome</keyword>
<dbReference type="Pfam" id="PF13650">
    <property type="entry name" value="Asp_protease_2"/>
    <property type="match status" value="1"/>
</dbReference>